<feature type="transmembrane region" description="Helical" evidence="7">
    <location>
        <begin position="235"/>
        <end position="256"/>
    </location>
</feature>
<keyword evidence="5 7" id="KW-1133">Transmembrane helix</keyword>
<feature type="transmembrane region" description="Helical" evidence="7">
    <location>
        <begin position="133"/>
        <end position="156"/>
    </location>
</feature>
<dbReference type="GO" id="GO:0005886">
    <property type="term" value="C:plasma membrane"/>
    <property type="evidence" value="ECO:0007669"/>
    <property type="project" value="UniProtKB-SubCell"/>
</dbReference>
<evidence type="ECO:0000256" key="6">
    <source>
        <dbReference type="ARBA" id="ARBA00023136"/>
    </source>
</evidence>
<comment type="similarity">
    <text evidence="7">Belongs to the binding-protein-dependent transport system permease family.</text>
</comment>
<keyword evidence="6 7" id="KW-0472">Membrane</keyword>
<gene>
    <name evidence="9" type="ORF">AMS66_30450</name>
</gene>
<feature type="transmembrane region" description="Helical" evidence="7">
    <location>
        <begin position="100"/>
        <end position="121"/>
    </location>
</feature>
<name>A0A0M9BJR1_9BACL</name>
<dbReference type="EMBL" id="LITU01000083">
    <property type="protein sequence ID" value="KOY12722.1"/>
    <property type="molecule type" value="Genomic_DNA"/>
</dbReference>
<dbReference type="OrthoDB" id="187395at2"/>
<evidence type="ECO:0000256" key="3">
    <source>
        <dbReference type="ARBA" id="ARBA00022475"/>
    </source>
</evidence>
<dbReference type="InterPro" id="IPR035906">
    <property type="entry name" value="MetI-like_sf"/>
</dbReference>
<dbReference type="Pfam" id="PF00528">
    <property type="entry name" value="BPD_transp_1"/>
    <property type="match status" value="1"/>
</dbReference>
<evidence type="ECO:0000259" key="8">
    <source>
        <dbReference type="PROSITE" id="PS50928"/>
    </source>
</evidence>
<protein>
    <submittedName>
        <fullName evidence="9">ABC transporter permease</fullName>
    </submittedName>
</protein>
<keyword evidence="10" id="KW-1185">Reference proteome</keyword>
<evidence type="ECO:0000256" key="1">
    <source>
        <dbReference type="ARBA" id="ARBA00004651"/>
    </source>
</evidence>
<evidence type="ECO:0000256" key="4">
    <source>
        <dbReference type="ARBA" id="ARBA00022692"/>
    </source>
</evidence>
<evidence type="ECO:0000313" key="9">
    <source>
        <dbReference type="EMBL" id="KOY12722.1"/>
    </source>
</evidence>
<dbReference type="Proteomes" id="UP000037688">
    <property type="component" value="Unassembled WGS sequence"/>
</dbReference>
<feature type="transmembrane region" description="Helical" evidence="7">
    <location>
        <begin position="9"/>
        <end position="30"/>
    </location>
</feature>
<evidence type="ECO:0000256" key="5">
    <source>
        <dbReference type="ARBA" id="ARBA00022989"/>
    </source>
</evidence>
<dbReference type="CDD" id="cd06261">
    <property type="entry name" value="TM_PBP2"/>
    <property type="match status" value="1"/>
</dbReference>
<keyword evidence="3" id="KW-1003">Cell membrane</keyword>
<dbReference type="RefSeq" id="WP_053784331.1">
    <property type="nucleotide sequence ID" value="NZ_LITU01000083.1"/>
</dbReference>
<feature type="domain" description="ABC transmembrane type-1" evidence="8">
    <location>
        <begin position="65"/>
        <end position="256"/>
    </location>
</feature>
<dbReference type="PANTHER" id="PTHR43744">
    <property type="entry name" value="ABC TRANSPORTER PERMEASE PROTEIN MG189-RELATED-RELATED"/>
    <property type="match status" value="1"/>
</dbReference>
<dbReference type="InterPro" id="IPR000515">
    <property type="entry name" value="MetI-like"/>
</dbReference>
<proteinExistence type="inferred from homology"/>
<dbReference type="SUPFAM" id="SSF161098">
    <property type="entry name" value="MetI-like"/>
    <property type="match status" value="1"/>
</dbReference>
<sequence length="271" mass="30095">MFLKWFNRLILLVYALLIVVPLYFVFVSSFKTSSNFFISPFSWPDPFTWDNLTGMFRNQPMWQYFGNSLVVTLGTVAIELLLSSMIAYAIVRWGGSVGKIVFALFVAGLIVPSQVSMLPIYSLTRTLGWSDSLTGLIVVSAAMLMPVSVFMLTGFMRMLNAEILEAGSMDGASEWRLYTRIALPLAAPSLAATATFLLVMVWNDLLIPMLMLSSKSKLTLPLALMQFRGEYVTNYPMMLTGVLVTAIPMIVLFILLQRYFVAGLTAGSLKG</sequence>
<reference evidence="9 10" key="1">
    <citation type="submission" date="2015-08" db="EMBL/GenBank/DDBJ databases">
        <title>Draft genome sequence of cellulolytic and xylanolytic Paenibacillus sp. A59, isolated from a decaying forest soil from Patagonia, Argentina.</title>
        <authorList>
            <person name="Ghio S."/>
            <person name="Caceres A.M."/>
            <person name="Talia P."/>
            <person name="Grasso D."/>
            <person name="Campos E."/>
        </authorList>
    </citation>
    <scope>NUCLEOTIDE SEQUENCE [LARGE SCALE GENOMIC DNA]</scope>
    <source>
        <strain evidence="9 10">A59</strain>
    </source>
</reference>
<dbReference type="Gene3D" id="1.10.3720.10">
    <property type="entry name" value="MetI-like"/>
    <property type="match status" value="1"/>
</dbReference>
<comment type="subcellular location">
    <subcellularLocation>
        <location evidence="1 7">Cell membrane</location>
        <topology evidence="1 7">Multi-pass membrane protein</topology>
    </subcellularLocation>
</comment>
<keyword evidence="4 7" id="KW-0812">Transmembrane</keyword>
<accession>A0A0M9BJR1</accession>
<feature type="transmembrane region" description="Helical" evidence="7">
    <location>
        <begin position="177"/>
        <end position="202"/>
    </location>
</feature>
<dbReference type="PANTHER" id="PTHR43744:SF12">
    <property type="entry name" value="ABC TRANSPORTER PERMEASE PROTEIN MG189-RELATED"/>
    <property type="match status" value="1"/>
</dbReference>
<comment type="caution">
    <text evidence="9">The sequence shown here is derived from an EMBL/GenBank/DDBJ whole genome shotgun (WGS) entry which is preliminary data.</text>
</comment>
<evidence type="ECO:0000256" key="2">
    <source>
        <dbReference type="ARBA" id="ARBA00022448"/>
    </source>
</evidence>
<feature type="transmembrane region" description="Helical" evidence="7">
    <location>
        <begin position="64"/>
        <end position="88"/>
    </location>
</feature>
<dbReference type="PROSITE" id="PS50928">
    <property type="entry name" value="ABC_TM1"/>
    <property type="match status" value="1"/>
</dbReference>
<evidence type="ECO:0000313" key="10">
    <source>
        <dbReference type="Proteomes" id="UP000037688"/>
    </source>
</evidence>
<organism evidence="9 10">
    <name type="scientific">Paenibacillus xylanivorans</name>
    <dbReference type="NCBI Taxonomy" id="1705561"/>
    <lineage>
        <taxon>Bacteria</taxon>
        <taxon>Bacillati</taxon>
        <taxon>Bacillota</taxon>
        <taxon>Bacilli</taxon>
        <taxon>Bacillales</taxon>
        <taxon>Paenibacillaceae</taxon>
        <taxon>Paenibacillus</taxon>
    </lineage>
</organism>
<dbReference type="AlphaFoldDB" id="A0A0M9BJR1"/>
<keyword evidence="2 7" id="KW-0813">Transport</keyword>
<dbReference type="PATRIC" id="fig|1705561.3.peg.6439"/>
<dbReference type="GO" id="GO:0055085">
    <property type="term" value="P:transmembrane transport"/>
    <property type="evidence" value="ECO:0007669"/>
    <property type="project" value="InterPro"/>
</dbReference>
<evidence type="ECO:0000256" key="7">
    <source>
        <dbReference type="RuleBase" id="RU363032"/>
    </source>
</evidence>